<reference evidence="2" key="1">
    <citation type="submission" date="2021-02" db="EMBL/GenBank/DDBJ databases">
        <authorList>
            <person name="Nowell W R."/>
        </authorList>
    </citation>
    <scope>NUCLEOTIDE SEQUENCE</scope>
</reference>
<evidence type="ECO:0000313" key="3">
    <source>
        <dbReference type="Proteomes" id="UP000681967"/>
    </source>
</evidence>
<protein>
    <submittedName>
        <fullName evidence="2">Uncharacterized protein</fullName>
    </submittedName>
</protein>
<dbReference type="AlphaFoldDB" id="A0A8S2NM54"/>
<organism evidence="2 3">
    <name type="scientific">Rotaria magnacalcarata</name>
    <dbReference type="NCBI Taxonomy" id="392030"/>
    <lineage>
        <taxon>Eukaryota</taxon>
        <taxon>Metazoa</taxon>
        <taxon>Spiralia</taxon>
        <taxon>Gnathifera</taxon>
        <taxon>Rotifera</taxon>
        <taxon>Eurotatoria</taxon>
        <taxon>Bdelloidea</taxon>
        <taxon>Philodinida</taxon>
        <taxon>Philodinidae</taxon>
        <taxon>Rotaria</taxon>
    </lineage>
</organism>
<dbReference type="EMBL" id="CAJOBH010004951">
    <property type="protein sequence ID" value="CAF4008399.1"/>
    <property type="molecule type" value="Genomic_DNA"/>
</dbReference>
<proteinExistence type="predicted"/>
<feature type="region of interest" description="Disordered" evidence="1">
    <location>
        <begin position="1"/>
        <end position="27"/>
    </location>
</feature>
<evidence type="ECO:0000256" key="1">
    <source>
        <dbReference type="SAM" id="MobiDB-lite"/>
    </source>
</evidence>
<name>A0A8S2NM54_9BILA</name>
<dbReference type="Proteomes" id="UP000681967">
    <property type="component" value="Unassembled WGS sequence"/>
</dbReference>
<comment type="caution">
    <text evidence="2">The sequence shown here is derived from an EMBL/GenBank/DDBJ whole genome shotgun (WGS) entry which is preliminary data.</text>
</comment>
<gene>
    <name evidence="2" type="ORF">BYL167_LOCUS14081</name>
</gene>
<accession>A0A8S2NM54</accession>
<evidence type="ECO:0000313" key="2">
    <source>
        <dbReference type="EMBL" id="CAF4008399.1"/>
    </source>
</evidence>
<sequence>MADAVVPPGDPETEATEEAKVAADSPA</sequence>
<feature type="non-terminal residue" evidence="2">
    <location>
        <position position="27"/>
    </location>
</feature>